<dbReference type="Proteomes" id="UP001054945">
    <property type="component" value="Unassembled WGS sequence"/>
</dbReference>
<proteinExistence type="predicted"/>
<protein>
    <submittedName>
        <fullName evidence="2">Uncharacterized protein</fullName>
    </submittedName>
</protein>
<keyword evidence="3" id="KW-1185">Reference proteome</keyword>
<feature type="compositionally biased region" description="Acidic residues" evidence="1">
    <location>
        <begin position="766"/>
        <end position="778"/>
    </location>
</feature>
<dbReference type="PANTHER" id="PTHR34105">
    <property type="entry name" value="PROLINE-, GLUTAMIC ACID- AND LEUCINE-RICH PROTEIN 1"/>
    <property type="match status" value="1"/>
</dbReference>
<feature type="region of interest" description="Disordered" evidence="1">
    <location>
        <begin position="618"/>
        <end position="827"/>
    </location>
</feature>
<name>A0AAV4YDI4_CAEEX</name>
<dbReference type="InterPro" id="IPR016024">
    <property type="entry name" value="ARM-type_fold"/>
</dbReference>
<feature type="compositionally biased region" description="Basic and acidic residues" evidence="1">
    <location>
        <begin position="665"/>
        <end position="680"/>
    </location>
</feature>
<evidence type="ECO:0000313" key="2">
    <source>
        <dbReference type="EMBL" id="GIZ04284.1"/>
    </source>
</evidence>
<gene>
    <name evidence="2" type="primary">AVEN_217726_1</name>
    <name evidence="2" type="ORF">CEXT_271661</name>
</gene>
<evidence type="ECO:0000313" key="3">
    <source>
        <dbReference type="Proteomes" id="UP001054945"/>
    </source>
</evidence>
<dbReference type="SUPFAM" id="SSF48371">
    <property type="entry name" value="ARM repeat"/>
    <property type="match status" value="1"/>
</dbReference>
<dbReference type="GO" id="GO:0005634">
    <property type="term" value="C:nucleus"/>
    <property type="evidence" value="ECO:0007669"/>
    <property type="project" value="TreeGrafter"/>
</dbReference>
<comment type="caution">
    <text evidence="2">The sequence shown here is derived from an EMBL/GenBank/DDBJ whole genome shotgun (WGS) entry which is preliminary data.</text>
</comment>
<sequence>MKGLILLYNAILQNSSFFVENWGQIIMGSLMATDSFLSKELVLKVLNEIITNFSHEHVCQQSFQKIIPLVMPLLLNMKDEPIKHTFHTLALCMKNLPDLLGNYVQLSNSDTEVVQASAECFATLPLCVAYSEKGKYTLREMWKEMFLKALNTIEIVMNGILKNNQKTDYIDCASLPHFKVPIFQEDETFSDEDCSILPLIKIFGTLCQWIGKMLRTEACTVDVPVSELFGTFQRIFSIEDVLQTNGVDTPRYSLLKLSYPLLLNSSFIILEALISNIPMIEENDSFVKFMRRCLDVTNILVERESVKKHIRGCIWKLLSMWLKRCGSKGVYELITNETLINEILLDIDIDRTESFKPKMESNFTCVERGHKEKSEACAQVLKNLIQNGGGIMSKNDMDRIWIAVLNSARYMTLILNSSKVKQAPYSDELCRKMLLEVLLTCSVSSNPLNMKNIILSQNMFKLVSNKDTSLKVFDVCNRANKWFKHFFHPRAPLPRALCHPKANNKSRSEIIENIKSHWDNTLHNGLSAGDRITDAATTTQRESVYCNMENEANMISAEQVEDNSQMTRHSYRKQSSQSDESLRGFEYEPDYDQIATEPSYIPGDSLKVAPIHTSAVNVQSSEVEQSSNAEMKTDVQNSEGTTRAHGYQFSENDKDQVVEILDDAVSEKESSPVKPLKEDATVFNGLKEDDDAGDEGDEEDEDEDDDEEEEEEEEDEEENENRSIRYAHESDDERAAKRPRISSEDEQVDDEEEEEEKEESSSQLQSDDDENEEAENDDDIRRQTETSNQEKNSDESQGGCELAERSSSPTITEMCEDLVLAEPTEIS</sequence>
<organism evidence="2 3">
    <name type="scientific">Caerostris extrusa</name>
    <name type="common">Bark spider</name>
    <name type="synonym">Caerostris bankana</name>
    <dbReference type="NCBI Taxonomy" id="172846"/>
    <lineage>
        <taxon>Eukaryota</taxon>
        <taxon>Metazoa</taxon>
        <taxon>Ecdysozoa</taxon>
        <taxon>Arthropoda</taxon>
        <taxon>Chelicerata</taxon>
        <taxon>Arachnida</taxon>
        <taxon>Araneae</taxon>
        <taxon>Araneomorphae</taxon>
        <taxon>Entelegynae</taxon>
        <taxon>Araneoidea</taxon>
        <taxon>Araneidae</taxon>
        <taxon>Caerostris</taxon>
    </lineage>
</organism>
<feature type="region of interest" description="Disordered" evidence="1">
    <location>
        <begin position="561"/>
        <end position="585"/>
    </location>
</feature>
<feature type="compositionally biased region" description="Polar residues" evidence="1">
    <location>
        <begin position="562"/>
        <end position="579"/>
    </location>
</feature>
<feature type="compositionally biased region" description="Low complexity" evidence="1">
    <location>
        <begin position="618"/>
        <end position="630"/>
    </location>
</feature>
<dbReference type="GO" id="GO:0006364">
    <property type="term" value="P:rRNA processing"/>
    <property type="evidence" value="ECO:0007669"/>
    <property type="project" value="TreeGrafter"/>
</dbReference>
<feature type="compositionally biased region" description="Acidic residues" evidence="1">
    <location>
        <begin position="688"/>
        <end position="719"/>
    </location>
</feature>
<feature type="compositionally biased region" description="Basic and acidic residues" evidence="1">
    <location>
        <begin position="720"/>
        <end position="736"/>
    </location>
</feature>
<dbReference type="PANTHER" id="PTHR34105:SF1">
    <property type="entry name" value="PROLINE-, GLUTAMIC ACID- AND LEUCINE-RICH PROTEIN 1"/>
    <property type="match status" value="1"/>
</dbReference>
<feature type="compositionally biased region" description="Acidic residues" evidence="1">
    <location>
        <begin position="744"/>
        <end position="758"/>
    </location>
</feature>
<evidence type="ECO:0000256" key="1">
    <source>
        <dbReference type="SAM" id="MobiDB-lite"/>
    </source>
</evidence>
<accession>A0AAV4YDI4</accession>
<dbReference type="EMBL" id="BPLR01019061">
    <property type="protein sequence ID" value="GIZ04284.1"/>
    <property type="molecule type" value="Genomic_DNA"/>
</dbReference>
<reference evidence="2 3" key="1">
    <citation type="submission" date="2021-06" db="EMBL/GenBank/DDBJ databases">
        <title>Caerostris extrusa draft genome.</title>
        <authorList>
            <person name="Kono N."/>
            <person name="Arakawa K."/>
        </authorList>
    </citation>
    <scope>NUCLEOTIDE SEQUENCE [LARGE SCALE GENOMIC DNA]</scope>
</reference>
<dbReference type="AlphaFoldDB" id="A0AAV4YDI4"/>